<keyword evidence="3" id="KW-1185">Reference proteome</keyword>
<dbReference type="Pfam" id="PF00239">
    <property type="entry name" value="Resolvase"/>
    <property type="match status" value="1"/>
</dbReference>
<dbReference type="GO" id="GO:0000150">
    <property type="term" value="F:DNA strand exchange activity"/>
    <property type="evidence" value="ECO:0007669"/>
    <property type="project" value="InterPro"/>
</dbReference>
<dbReference type="EMBL" id="JAEEGA010000012">
    <property type="protein sequence ID" value="MBP1042813.1"/>
    <property type="molecule type" value="Genomic_DNA"/>
</dbReference>
<dbReference type="RefSeq" id="WP_209530366.1">
    <property type="nucleotide sequence ID" value="NZ_JAEEGA010000012.1"/>
</dbReference>
<reference evidence="2" key="1">
    <citation type="submission" date="2020-12" db="EMBL/GenBank/DDBJ databases">
        <title>Vagococcus allomyrinae sp. nov. and Enterococcus lavae sp. nov., isolated from the larvae of Allomyrina dichotoma.</title>
        <authorList>
            <person name="Lee S.D."/>
        </authorList>
    </citation>
    <scope>NUCLEOTIDE SEQUENCE</scope>
    <source>
        <strain evidence="2">BWB3-3</strain>
    </source>
</reference>
<proteinExistence type="predicted"/>
<accession>A0A940PF32</accession>
<dbReference type="GO" id="GO:0003677">
    <property type="term" value="F:DNA binding"/>
    <property type="evidence" value="ECO:0007669"/>
    <property type="project" value="InterPro"/>
</dbReference>
<organism evidence="2 3">
    <name type="scientific">Vagococcus allomyrinae</name>
    <dbReference type="NCBI Taxonomy" id="2794353"/>
    <lineage>
        <taxon>Bacteria</taxon>
        <taxon>Bacillati</taxon>
        <taxon>Bacillota</taxon>
        <taxon>Bacilli</taxon>
        <taxon>Lactobacillales</taxon>
        <taxon>Enterococcaceae</taxon>
        <taxon>Vagococcus</taxon>
    </lineage>
</organism>
<dbReference type="AlphaFoldDB" id="A0A940PF32"/>
<dbReference type="InterPro" id="IPR006119">
    <property type="entry name" value="Resolv_N"/>
</dbReference>
<evidence type="ECO:0000313" key="2">
    <source>
        <dbReference type="EMBL" id="MBP1042813.1"/>
    </source>
</evidence>
<evidence type="ECO:0000259" key="1">
    <source>
        <dbReference type="Pfam" id="PF00239"/>
    </source>
</evidence>
<dbReference type="SUPFAM" id="SSF53041">
    <property type="entry name" value="Resolvase-like"/>
    <property type="match status" value="1"/>
</dbReference>
<dbReference type="InterPro" id="IPR036162">
    <property type="entry name" value="Resolvase-like_N_sf"/>
</dbReference>
<comment type="caution">
    <text evidence="2">The sequence shown here is derived from an EMBL/GenBank/DDBJ whole genome shotgun (WGS) entry which is preliminary data.</text>
</comment>
<protein>
    <submittedName>
        <fullName evidence="2">Recombinase family protein</fullName>
    </submittedName>
</protein>
<feature type="domain" description="Resolvase/invertase-type recombinase catalytic" evidence="1">
    <location>
        <begin position="18"/>
        <end position="91"/>
    </location>
</feature>
<dbReference type="Proteomes" id="UP000674938">
    <property type="component" value="Unassembled WGS sequence"/>
</dbReference>
<gene>
    <name evidence="2" type="ORF">I6N95_17490</name>
</gene>
<evidence type="ECO:0000313" key="3">
    <source>
        <dbReference type="Proteomes" id="UP000674938"/>
    </source>
</evidence>
<name>A0A940PF32_9ENTE</name>
<dbReference type="Gene3D" id="3.40.50.1390">
    <property type="entry name" value="Resolvase, N-terminal catalytic domain"/>
    <property type="match status" value="1"/>
</dbReference>
<sequence length="104" mass="12053">MATYGYVRRQHPLPTNDQLKIVVDYDCQEIFIDSANYQQTEEFERLLSHLKPGDTVIIPSLQVFAASAADISNILKRLRQKEIQLISWSTQLHLNYYKRTAGLL</sequence>